<evidence type="ECO:0008006" key="3">
    <source>
        <dbReference type="Google" id="ProtNLM"/>
    </source>
</evidence>
<dbReference type="Pfam" id="PF20316">
    <property type="entry name" value="DUF6612"/>
    <property type="match status" value="1"/>
</dbReference>
<gene>
    <name evidence="1" type="ORF">QJS35_06810</name>
</gene>
<dbReference type="Proteomes" id="UP001493487">
    <property type="component" value="Unassembled WGS sequence"/>
</dbReference>
<proteinExistence type="predicted"/>
<dbReference type="Gene3D" id="2.50.20.20">
    <property type="match status" value="1"/>
</dbReference>
<protein>
    <recommendedName>
        <fullName evidence="3">LppX_LprAFG lipoprotein</fullName>
    </recommendedName>
</protein>
<dbReference type="InterPro" id="IPR046720">
    <property type="entry name" value="DUF6612"/>
</dbReference>
<reference evidence="1 2" key="1">
    <citation type="journal article" date="2023" name="Genome Announc.">
        <title>Pan-Genome Analyses of the Genus Cohnella and Proposal of the Novel Species Cohnella silvisoli sp. nov., Isolated from Forest Soil.</title>
        <authorList>
            <person name="Wang C."/>
            <person name="Mao L."/>
            <person name="Bao G."/>
            <person name="Zhu H."/>
        </authorList>
    </citation>
    <scope>NUCLEOTIDE SEQUENCE [LARGE SCALE GENOMIC DNA]</scope>
    <source>
        <strain evidence="1 2">NL03-T5-1</strain>
    </source>
</reference>
<sequence length="298" mass="32742">MNFLKAYRSRLRTYLTLVVVVILIFLTACQASKPSASSPAALSPTPSEVSAEDNALEWLTKAKAAARKMNKYGFELQMNQELGGGANDKNHSKVEITMQGRVERTPLKLDQTIKSNIDGEESTLRMILVPDANYMYLPEFEEWSKLSKEVADENVKTLSDFQVNPEQALQEIQALGSPLTAERSGQVVTIRYDGVSPEATTFVAGILESTMGLSGMGADIQKSLAIQKLKVALTVDAERYWPLSYRIESDMTIEFEPGNKSAVTQTLAGTYSKPNLSAAVTVPKEAQQAIDPDKINEQ</sequence>
<evidence type="ECO:0000313" key="1">
    <source>
        <dbReference type="EMBL" id="MEQ4482103.1"/>
    </source>
</evidence>
<keyword evidence="2" id="KW-1185">Reference proteome</keyword>
<comment type="caution">
    <text evidence="1">The sequence shown here is derived from an EMBL/GenBank/DDBJ whole genome shotgun (WGS) entry which is preliminary data.</text>
</comment>
<dbReference type="EMBL" id="JASKHM010000003">
    <property type="protein sequence ID" value="MEQ4482103.1"/>
    <property type="molecule type" value="Genomic_DNA"/>
</dbReference>
<dbReference type="PROSITE" id="PS51257">
    <property type="entry name" value="PROKAR_LIPOPROTEIN"/>
    <property type="match status" value="1"/>
</dbReference>
<dbReference type="RefSeq" id="WP_232185229.1">
    <property type="nucleotide sequence ID" value="NZ_JAIOAP010000004.1"/>
</dbReference>
<accession>A0ABV1KPY3</accession>
<organism evidence="1 2">
    <name type="scientific">Cohnella silvisoli</name>
    <dbReference type="NCBI Taxonomy" id="2873699"/>
    <lineage>
        <taxon>Bacteria</taxon>
        <taxon>Bacillati</taxon>
        <taxon>Bacillota</taxon>
        <taxon>Bacilli</taxon>
        <taxon>Bacillales</taxon>
        <taxon>Paenibacillaceae</taxon>
        <taxon>Cohnella</taxon>
    </lineage>
</organism>
<name>A0ABV1KPY3_9BACL</name>
<evidence type="ECO:0000313" key="2">
    <source>
        <dbReference type="Proteomes" id="UP001493487"/>
    </source>
</evidence>